<proteinExistence type="predicted"/>
<gene>
    <name evidence="1" type="ORF">D7S86_25310</name>
</gene>
<accession>A0A494X6B1</accession>
<evidence type="ECO:0000313" key="1">
    <source>
        <dbReference type="EMBL" id="RKP46237.1"/>
    </source>
</evidence>
<evidence type="ECO:0000313" key="2">
    <source>
        <dbReference type="Proteomes" id="UP000270342"/>
    </source>
</evidence>
<dbReference type="EMBL" id="RBZU01000015">
    <property type="protein sequence ID" value="RKP46237.1"/>
    <property type="molecule type" value="Genomic_DNA"/>
</dbReference>
<keyword evidence="2" id="KW-1185">Reference proteome</keyword>
<name>A0A494X6B1_9BURK</name>
<dbReference type="AlphaFoldDB" id="A0A494X6B1"/>
<sequence length="66" mass="7825">MELTMNAIRSLFGRLTVVFAANHLPFDDRYAHTHARFDDYRMQPRVQPRMQPHYAPRGESMDQSVF</sequence>
<organism evidence="1 2">
    <name type="scientific">Pararobbsia silviterrae</name>
    <dbReference type="NCBI Taxonomy" id="1792498"/>
    <lineage>
        <taxon>Bacteria</taxon>
        <taxon>Pseudomonadati</taxon>
        <taxon>Pseudomonadota</taxon>
        <taxon>Betaproteobacteria</taxon>
        <taxon>Burkholderiales</taxon>
        <taxon>Burkholderiaceae</taxon>
        <taxon>Pararobbsia</taxon>
    </lineage>
</organism>
<dbReference type="Proteomes" id="UP000270342">
    <property type="component" value="Unassembled WGS sequence"/>
</dbReference>
<comment type="caution">
    <text evidence="1">The sequence shown here is derived from an EMBL/GenBank/DDBJ whole genome shotgun (WGS) entry which is preliminary data.</text>
</comment>
<reference evidence="1 2" key="1">
    <citation type="submission" date="2018-10" db="EMBL/GenBank/DDBJ databases">
        <title>Robbsia sp. DHC34, isolated from soil.</title>
        <authorList>
            <person name="Gao Z.-H."/>
            <person name="Qiu L.-H."/>
        </authorList>
    </citation>
    <scope>NUCLEOTIDE SEQUENCE [LARGE SCALE GENOMIC DNA]</scope>
    <source>
        <strain evidence="1 2">DHC34</strain>
    </source>
</reference>
<protein>
    <submittedName>
        <fullName evidence="1">Uncharacterized protein</fullName>
    </submittedName>
</protein>